<reference evidence="2 3" key="1">
    <citation type="submission" date="2020-10" db="EMBL/GenBank/DDBJ databases">
        <title>The genome sequence of Chitinilyticum litopenaei 4Y14.</title>
        <authorList>
            <person name="Liu Y."/>
        </authorList>
    </citation>
    <scope>NUCLEOTIDE SEQUENCE [LARGE SCALE GENOMIC DNA]</scope>
    <source>
        <strain evidence="2 3">4Y14</strain>
    </source>
</reference>
<dbReference type="AlphaFoldDB" id="A0A8J7FQJ2"/>
<keyword evidence="3" id="KW-1185">Reference proteome</keyword>
<gene>
    <name evidence="2" type="ORF">INR99_05870</name>
</gene>
<sequence length="118" mass="13016">MLLTANPATLLTLAIEVAVVSAWRWAQPVPFRAVSWPHWLGLCVLANLLTHPLAWRLAVLLVPADYRAGFWLIELGVWLVETGAYWTVWRSRVGLLRAAAVSLLANLVSMLAGFVLAT</sequence>
<keyword evidence="1" id="KW-0812">Transmembrane</keyword>
<dbReference type="RefSeq" id="WP_194115413.1">
    <property type="nucleotide sequence ID" value="NZ_JADFUA010000003.1"/>
</dbReference>
<evidence type="ECO:0000313" key="2">
    <source>
        <dbReference type="EMBL" id="MBE9608871.1"/>
    </source>
</evidence>
<name>A0A8J7FQJ2_9NEIS</name>
<organism evidence="2 3">
    <name type="scientific">Chitinilyticum piscinae</name>
    <dbReference type="NCBI Taxonomy" id="2866724"/>
    <lineage>
        <taxon>Bacteria</taxon>
        <taxon>Pseudomonadati</taxon>
        <taxon>Pseudomonadota</taxon>
        <taxon>Betaproteobacteria</taxon>
        <taxon>Neisseriales</taxon>
        <taxon>Chitinibacteraceae</taxon>
        <taxon>Chitinilyticum</taxon>
    </lineage>
</organism>
<feature type="transmembrane region" description="Helical" evidence="1">
    <location>
        <begin position="70"/>
        <end position="89"/>
    </location>
</feature>
<accession>A0A8J7FQJ2</accession>
<keyword evidence="1" id="KW-1133">Transmembrane helix</keyword>
<dbReference type="Proteomes" id="UP000604481">
    <property type="component" value="Unassembled WGS sequence"/>
</dbReference>
<comment type="caution">
    <text evidence="2">The sequence shown here is derived from an EMBL/GenBank/DDBJ whole genome shotgun (WGS) entry which is preliminary data.</text>
</comment>
<protein>
    <submittedName>
        <fullName evidence="2">Uncharacterized protein</fullName>
    </submittedName>
</protein>
<evidence type="ECO:0000313" key="3">
    <source>
        <dbReference type="Proteomes" id="UP000604481"/>
    </source>
</evidence>
<evidence type="ECO:0000256" key="1">
    <source>
        <dbReference type="SAM" id="Phobius"/>
    </source>
</evidence>
<keyword evidence="1" id="KW-0472">Membrane</keyword>
<dbReference type="EMBL" id="JADFUA010000003">
    <property type="protein sequence ID" value="MBE9608871.1"/>
    <property type="molecule type" value="Genomic_DNA"/>
</dbReference>
<proteinExistence type="predicted"/>
<feature type="transmembrane region" description="Helical" evidence="1">
    <location>
        <begin position="95"/>
        <end position="117"/>
    </location>
</feature>
<feature type="transmembrane region" description="Helical" evidence="1">
    <location>
        <begin position="38"/>
        <end position="58"/>
    </location>
</feature>